<organism evidence="2 3">
    <name type="scientific">Xenorhabdus budapestensis</name>
    <dbReference type="NCBI Taxonomy" id="290110"/>
    <lineage>
        <taxon>Bacteria</taxon>
        <taxon>Pseudomonadati</taxon>
        <taxon>Pseudomonadota</taxon>
        <taxon>Gammaproteobacteria</taxon>
        <taxon>Enterobacterales</taxon>
        <taxon>Morganellaceae</taxon>
        <taxon>Xenorhabdus</taxon>
    </lineage>
</organism>
<reference evidence="2 3" key="1">
    <citation type="journal article" date="2017" name="Nat. Microbiol.">
        <title>Natural product diversity associated with the nematode symbionts Photorhabdus and Xenorhabdus.</title>
        <authorList>
            <person name="Tobias N.J."/>
            <person name="Wolff H."/>
            <person name="Djahanschiri B."/>
            <person name="Grundmann F."/>
            <person name="Kronenwerth M."/>
            <person name="Shi Y.M."/>
            <person name="Simonyi S."/>
            <person name="Grun P."/>
            <person name="Shapiro-Ilan D."/>
            <person name="Pidot S.J."/>
            <person name="Stinear T.P."/>
            <person name="Ebersberger I."/>
            <person name="Bode H.B."/>
        </authorList>
    </citation>
    <scope>NUCLEOTIDE SEQUENCE [LARGE SCALE GENOMIC DNA]</scope>
    <source>
        <strain evidence="2 3">DSM 16342</strain>
    </source>
</reference>
<dbReference type="AlphaFoldDB" id="A0A2D0IT81"/>
<accession>A0A2D0IT81</accession>
<dbReference type="Proteomes" id="UP000225833">
    <property type="component" value="Unassembled WGS sequence"/>
</dbReference>
<evidence type="ECO:0000313" key="3">
    <source>
        <dbReference type="Proteomes" id="UP000225833"/>
    </source>
</evidence>
<gene>
    <name evidence="2" type="ORF">Xbud_03141</name>
</gene>
<comment type="caution">
    <text evidence="2">The sequence shown here is derived from an EMBL/GenBank/DDBJ whole genome shotgun (WGS) entry which is preliminary data.</text>
</comment>
<evidence type="ECO:0000256" key="1">
    <source>
        <dbReference type="SAM" id="Phobius"/>
    </source>
</evidence>
<name>A0A2D0IT81_XENBU</name>
<dbReference type="EMBL" id="NIBS01000021">
    <property type="protein sequence ID" value="PHM25068.1"/>
    <property type="molecule type" value="Genomic_DNA"/>
</dbReference>
<keyword evidence="1" id="KW-0472">Membrane</keyword>
<proteinExistence type="predicted"/>
<keyword evidence="1" id="KW-1133">Transmembrane helix</keyword>
<protein>
    <submittedName>
        <fullName evidence="2">Uncharacterized protein</fullName>
    </submittedName>
</protein>
<sequence>MKKLGLTGALIMVVIIVIGCFMIHKKAQNELLGVGGITPRAVNFEGKS</sequence>
<feature type="transmembrane region" description="Helical" evidence="1">
    <location>
        <begin position="6"/>
        <end position="23"/>
    </location>
</feature>
<evidence type="ECO:0000313" key="2">
    <source>
        <dbReference type="EMBL" id="PHM25068.1"/>
    </source>
</evidence>
<keyword evidence="1" id="KW-0812">Transmembrane</keyword>
<dbReference type="PROSITE" id="PS51257">
    <property type="entry name" value="PROKAR_LIPOPROTEIN"/>
    <property type="match status" value="1"/>
</dbReference>